<dbReference type="AlphaFoldDB" id="A0A6A4L0T1"/>
<evidence type="ECO:0000256" key="1">
    <source>
        <dbReference type="ARBA" id="ARBA00022723"/>
    </source>
</evidence>
<accession>A0A6A4L0T1</accession>
<evidence type="ECO:0000256" key="2">
    <source>
        <dbReference type="ARBA" id="ARBA00022771"/>
    </source>
</evidence>
<keyword evidence="2" id="KW-0863">Zinc-finger</keyword>
<proteinExistence type="predicted"/>
<dbReference type="PANTHER" id="PTHR47255">
    <property type="entry name" value="GATA TRANSCRIPTION FACTOR 22-RELATED"/>
    <property type="match status" value="1"/>
</dbReference>
<gene>
    <name evidence="5" type="ORF">C3L33_19326</name>
</gene>
<name>A0A6A4L0T1_9ERIC</name>
<feature type="compositionally biased region" description="Low complexity" evidence="4">
    <location>
        <begin position="148"/>
        <end position="162"/>
    </location>
</feature>
<keyword evidence="6" id="KW-1185">Reference proteome</keyword>
<feature type="region of interest" description="Disordered" evidence="4">
    <location>
        <begin position="58"/>
        <end position="80"/>
    </location>
</feature>
<evidence type="ECO:0000313" key="5">
    <source>
        <dbReference type="EMBL" id="KAE9448769.1"/>
    </source>
</evidence>
<comment type="caution">
    <text evidence="5">The sequence shown here is derived from an EMBL/GenBank/DDBJ whole genome shotgun (WGS) entry which is preliminary data.</text>
</comment>
<keyword evidence="1" id="KW-0479">Metal-binding</keyword>
<feature type="non-terminal residue" evidence="5">
    <location>
        <position position="1"/>
    </location>
</feature>
<reference evidence="5 6" key="1">
    <citation type="journal article" date="2019" name="Genome Biol. Evol.">
        <title>The Rhododendron genome and chromosomal organization provide insight into shared whole-genome duplications across the heath family (Ericaceae).</title>
        <authorList>
            <person name="Soza V.L."/>
            <person name="Lindsley D."/>
            <person name="Waalkes A."/>
            <person name="Ramage E."/>
            <person name="Patwardhan R.P."/>
            <person name="Burton J.N."/>
            <person name="Adey A."/>
            <person name="Kumar A."/>
            <person name="Qiu R."/>
            <person name="Shendure J."/>
            <person name="Hall B."/>
        </authorList>
    </citation>
    <scope>NUCLEOTIDE SEQUENCE [LARGE SCALE GENOMIC DNA]</scope>
    <source>
        <strain evidence="5">RSF 1966-606</strain>
    </source>
</reference>
<keyword evidence="3" id="KW-0862">Zinc</keyword>
<dbReference type="Proteomes" id="UP000428333">
    <property type="component" value="Linkage Group LG12"/>
</dbReference>
<dbReference type="InterPro" id="IPR052138">
    <property type="entry name" value="GATA_ZnFinger_Domain"/>
</dbReference>
<dbReference type="EMBL" id="QEFC01003389">
    <property type="protein sequence ID" value="KAE9448769.1"/>
    <property type="molecule type" value="Genomic_DNA"/>
</dbReference>
<feature type="compositionally biased region" description="Basic residues" evidence="4">
    <location>
        <begin position="219"/>
        <end position="236"/>
    </location>
</feature>
<organism evidence="5 6">
    <name type="scientific">Rhododendron williamsianum</name>
    <dbReference type="NCBI Taxonomy" id="262921"/>
    <lineage>
        <taxon>Eukaryota</taxon>
        <taxon>Viridiplantae</taxon>
        <taxon>Streptophyta</taxon>
        <taxon>Embryophyta</taxon>
        <taxon>Tracheophyta</taxon>
        <taxon>Spermatophyta</taxon>
        <taxon>Magnoliopsida</taxon>
        <taxon>eudicotyledons</taxon>
        <taxon>Gunneridae</taxon>
        <taxon>Pentapetalae</taxon>
        <taxon>asterids</taxon>
        <taxon>Ericales</taxon>
        <taxon>Ericaceae</taxon>
        <taxon>Ericoideae</taxon>
        <taxon>Rhodoreae</taxon>
        <taxon>Rhododendron</taxon>
    </lineage>
</organism>
<evidence type="ECO:0000256" key="3">
    <source>
        <dbReference type="ARBA" id="ARBA00022833"/>
    </source>
</evidence>
<dbReference type="OrthoDB" id="2162994at2759"/>
<evidence type="ECO:0000256" key="4">
    <source>
        <dbReference type="SAM" id="MobiDB-lite"/>
    </source>
</evidence>
<feature type="region of interest" description="Disordered" evidence="4">
    <location>
        <begin position="136"/>
        <end position="163"/>
    </location>
</feature>
<dbReference type="GO" id="GO:0008270">
    <property type="term" value="F:zinc ion binding"/>
    <property type="evidence" value="ECO:0007669"/>
    <property type="project" value="UniProtKB-KW"/>
</dbReference>
<feature type="region of interest" description="Disordered" evidence="4">
    <location>
        <begin position="219"/>
        <end position="242"/>
    </location>
</feature>
<sequence>MVPAYLNSSTSSHEVQPYTANPQAASCLSSHAFNCTIQDQGGFYLHKDLHHLEYQQEANNSATDEGSHDNSAPNSENNRGLKFSLWKKEDGNENRSGSAKWTCSKMRVMGRMMITNSDHMISSEAQTNIALMKFEDQKQKSSDHPMQNNDNGSNSSSSNSNSPIRSLCNACGIRQRKARKAMAVAAAAAAATTTTEKSKDAILGAERSSDPLKIKLQHKAKRSNNGHVSQYKKRSKLAATPKSHGRKKLCFEDFLISLSKNLAIQQVFPQDEKEAAILLMALSCGLVHG</sequence>
<feature type="compositionally biased region" description="Polar residues" evidence="4">
    <location>
        <begin position="58"/>
        <end position="78"/>
    </location>
</feature>
<evidence type="ECO:0008006" key="7">
    <source>
        <dbReference type="Google" id="ProtNLM"/>
    </source>
</evidence>
<evidence type="ECO:0000313" key="6">
    <source>
        <dbReference type="Proteomes" id="UP000428333"/>
    </source>
</evidence>
<protein>
    <recommendedName>
        <fullName evidence="7">GATA-type domain-containing protein</fullName>
    </recommendedName>
</protein>
<dbReference type="PANTHER" id="PTHR47255:SF4">
    <property type="entry name" value="GATA ZINC FINGER DOMAIN-CONTAINING PROTEIN 12"/>
    <property type="match status" value="1"/>
</dbReference>